<reference evidence="2" key="1">
    <citation type="journal article" date="2023" name="Nat. Plants">
        <title>Single-cell RNA sequencing provides a high-resolution roadmap for understanding the multicellular compartmentation of specialized metabolism.</title>
        <authorList>
            <person name="Sun S."/>
            <person name="Shen X."/>
            <person name="Li Y."/>
            <person name="Li Y."/>
            <person name="Wang S."/>
            <person name="Li R."/>
            <person name="Zhang H."/>
            <person name="Shen G."/>
            <person name="Guo B."/>
            <person name="Wei J."/>
            <person name="Xu J."/>
            <person name="St-Pierre B."/>
            <person name="Chen S."/>
            <person name="Sun C."/>
        </authorList>
    </citation>
    <scope>NUCLEOTIDE SEQUENCE [LARGE SCALE GENOMIC DNA]</scope>
</reference>
<comment type="caution">
    <text evidence="1">The sequence shown here is derived from an EMBL/GenBank/DDBJ whole genome shotgun (WGS) entry which is preliminary data.</text>
</comment>
<keyword evidence="2" id="KW-1185">Reference proteome</keyword>
<organism evidence="1 2">
    <name type="scientific">Catharanthus roseus</name>
    <name type="common">Madagascar periwinkle</name>
    <name type="synonym">Vinca rosea</name>
    <dbReference type="NCBI Taxonomy" id="4058"/>
    <lineage>
        <taxon>Eukaryota</taxon>
        <taxon>Viridiplantae</taxon>
        <taxon>Streptophyta</taxon>
        <taxon>Embryophyta</taxon>
        <taxon>Tracheophyta</taxon>
        <taxon>Spermatophyta</taxon>
        <taxon>Magnoliopsida</taxon>
        <taxon>eudicotyledons</taxon>
        <taxon>Gunneridae</taxon>
        <taxon>Pentapetalae</taxon>
        <taxon>asterids</taxon>
        <taxon>lamiids</taxon>
        <taxon>Gentianales</taxon>
        <taxon>Apocynaceae</taxon>
        <taxon>Rauvolfioideae</taxon>
        <taxon>Vinceae</taxon>
        <taxon>Catharanthinae</taxon>
        <taxon>Catharanthus</taxon>
    </lineage>
</organism>
<dbReference type="Proteomes" id="UP001060085">
    <property type="component" value="Linkage Group LG08"/>
</dbReference>
<gene>
    <name evidence="1" type="ORF">M9H77_35240</name>
</gene>
<accession>A0ACB9ZNQ9</accession>
<dbReference type="EMBL" id="CM044708">
    <property type="protein sequence ID" value="KAI5649235.1"/>
    <property type="molecule type" value="Genomic_DNA"/>
</dbReference>
<evidence type="ECO:0000313" key="2">
    <source>
        <dbReference type="Proteomes" id="UP001060085"/>
    </source>
</evidence>
<evidence type="ECO:0000313" key="1">
    <source>
        <dbReference type="EMBL" id="KAI5649235.1"/>
    </source>
</evidence>
<sequence length="141" mass="15623">MPGRAGPTRFARCDWDHYLNLSFSPPQDPFYTDCAIFLVDGASNCFIRHRIGLRGSRLKANAGAPTNFEVLDFLRSRGAKNAKSEILNIINIRPSSVVEIDPIIEECETRFGDSAEELFALVLFRGSSSYGSNVSSFKGIE</sequence>
<proteinExistence type="predicted"/>
<protein>
    <submittedName>
        <fullName evidence="1">Uncharacterized protein</fullName>
    </submittedName>
</protein>
<name>A0ACB9ZNQ9_CATRO</name>